<dbReference type="STRING" id="1317121.ATO11_18535"/>
<dbReference type="InterPro" id="IPR036390">
    <property type="entry name" value="WH_DNA-bd_sf"/>
</dbReference>
<comment type="caution">
    <text evidence="6">The sequence shown here is derived from an EMBL/GenBank/DDBJ whole genome shotgun (WGS) entry which is preliminary data.</text>
</comment>
<dbReference type="PANTHER" id="PTHR24567">
    <property type="entry name" value="CRP FAMILY TRANSCRIPTIONAL REGULATORY PROTEIN"/>
    <property type="match status" value="1"/>
</dbReference>
<dbReference type="PROSITE" id="PS50042">
    <property type="entry name" value="CNMP_BINDING_3"/>
    <property type="match status" value="1"/>
</dbReference>
<dbReference type="SMART" id="SM00100">
    <property type="entry name" value="cNMP"/>
    <property type="match status" value="1"/>
</dbReference>
<evidence type="ECO:0008006" key="8">
    <source>
        <dbReference type="Google" id="ProtNLM"/>
    </source>
</evidence>
<dbReference type="GO" id="GO:0003700">
    <property type="term" value="F:DNA-binding transcription factor activity"/>
    <property type="evidence" value="ECO:0007669"/>
    <property type="project" value="TreeGrafter"/>
</dbReference>
<dbReference type="OrthoDB" id="667966at2"/>
<dbReference type="SUPFAM" id="SSF46785">
    <property type="entry name" value="Winged helix' DNA-binding domain"/>
    <property type="match status" value="1"/>
</dbReference>
<keyword evidence="1" id="KW-0805">Transcription regulation</keyword>
<dbReference type="Gene3D" id="2.60.120.10">
    <property type="entry name" value="Jelly Rolls"/>
    <property type="match status" value="1"/>
</dbReference>
<dbReference type="GO" id="GO:0003677">
    <property type="term" value="F:DNA binding"/>
    <property type="evidence" value="ECO:0007669"/>
    <property type="project" value="UniProtKB-KW"/>
</dbReference>
<proteinExistence type="predicted"/>
<sequence length="226" mass="25273">MYISNQKEFEAPQATATLQIKCRGASVTMRVRKLKPAQNLFREGDDARHVYEVTSGVLRLIKVLEDGRRQVIAFGYPGDIVGFPQDGCHYTECDALSSTEVIAHSIRDLECGERNPELHQRLVNAALKEISAMQDRFMMLGRKSAVEKVASFIFALMERSGKPLGAYTHFEFPMVRADIADFLGMTTETVSRTVTSLRKQKMIALRNANSVVVLNEDALYDLANPA</sequence>
<dbReference type="SMART" id="SM00419">
    <property type="entry name" value="HTH_CRP"/>
    <property type="match status" value="1"/>
</dbReference>
<dbReference type="InterPro" id="IPR036388">
    <property type="entry name" value="WH-like_DNA-bd_sf"/>
</dbReference>
<dbReference type="PROSITE" id="PS51063">
    <property type="entry name" value="HTH_CRP_2"/>
    <property type="match status" value="1"/>
</dbReference>
<name>A0A0L1JKE0_9RHOB</name>
<dbReference type="InterPro" id="IPR000595">
    <property type="entry name" value="cNMP-bd_dom"/>
</dbReference>
<organism evidence="6 7">
    <name type="scientific">Pseudaestuariivita atlantica</name>
    <dbReference type="NCBI Taxonomy" id="1317121"/>
    <lineage>
        <taxon>Bacteria</taxon>
        <taxon>Pseudomonadati</taxon>
        <taxon>Pseudomonadota</taxon>
        <taxon>Alphaproteobacteria</taxon>
        <taxon>Rhodobacterales</taxon>
        <taxon>Paracoccaceae</taxon>
        <taxon>Pseudaestuariivita</taxon>
    </lineage>
</organism>
<dbReference type="Gene3D" id="1.10.10.10">
    <property type="entry name" value="Winged helix-like DNA-binding domain superfamily/Winged helix DNA-binding domain"/>
    <property type="match status" value="1"/>
</dbReference>
<dbReference type="PANTHER" id="PTHR24567:SF75">
    <property type="entry name" value="FUMARATE AND NITRATE REDUCTION REGULATORY PROTEIN"/>
    <property type="match status" value="1"/>
</dbReference>
<gene>
    <name evidence="6" type="ORF">ATO11_18535</name>
</gene>
<evidence type="ECO:0000256" key="1">
    <source>
        <dbReference type="ARBA" id="ARBA00023015"/>
    </source>
</evidence>
<dbReference type="Proteomes" id="UP000036938">
    <property type="component" value="Unassembled WGS sequence"/>
</dbReference>
<dbReference type="InterPro" id="IPR050397">
    <property type="entry name" value="Env_Response_Regulators"/>
</dbReference>
<keyword evidence="7" id="KW-1185">Reference proteome</keyword>
<protein>
    <recommendedName>
        <fullName evidence="8">Transcriptional regulator</fullName>
    </recommendedName>
</protein>
<keyword evidence="3" id="KW-0804">Transcription</keyword>
<dbReference type="CDD" id="cd00038">
    <property type="entry name" value="CAP_ED"/>
    <property type="match status" value="1"/>
</dbReference>
<feature type="domain" description="Cyclic nucleotide-binding" evidence="4">
    <location>
        <begin position="29"/>
        <end position="82"/>
    </location>
</feature>
<dbReference type="Pfam" id="PF00027">
    <property type="entry name" value="cNMP_binding"/>
    <property type="match status" value="1"/>
</dbReference>
<dbReference type="Pfam" id="PF13545">
    <property type="entry name" value="HTH_Crp_2"/>
    <property type="match status" value="1"/>
</dbReference>
<dbReference type="CDD" id="cd00092">
    <property type="entry name" value="HTH_CRP"/>
    <property type="match status" value="1"/>
</dbReference>
<dbReference type="EMBL" id="AQQZ01000012">
    <property type="protein sequence ID" value="KNG92187.1"/>
    <property type="molecule type" value="Genomic_DNA"/>
</dbReference>
<dbReference type="RefSeq" id="WP_050532414.1">
    <property type="nucleotide sequence ID" value="NZ_AQQZ01000012.1"/>
</dbReference>
<evidence type="ECO:0000313" key="7">
    <source>
        <dbReference type="Proteomes" id="UP000036938"/>
    </source>
</evidence>
<feature type="domain" description="HTH crp-type" evidence="5">
    <location>
        <begin position="143"/>
        <end position="217"/>
    </location>
</feature>
<reference evidence="6 7" key="1">
    <citation type="journal article" date="2015" name="Int. J. Syst. Evol. Microbiol.">
        <title>Aestuariivita atlantica sp. nov., isolated from deep sea sediment of the Atlantic Ocean.</title>
        <authorList>
            <person name="Li G."/>
            <person name="Lai Q."/>
            <person name="Du Y."/>
            <person name="Liu X."/>
            <person name="Sun F."/>
            <person name="Shao Z."/>
        </authorList>
    </citation>
    <scope>NUCLEOTIDE SEQUENCE [LARGE SCALE GENOMIC DNA]</scope>
    <source>
        <strain evidence="6 7">22II-S11-z3</strain>
    </source>
</reference>
<evidence type="ECO:0000313" key="6">
    <source>
        <dbReference type="EMBL" id="KNG92187.1"/>
    </source>
</evidence>
<dbReference type="InterPro" id="IPR014710">
    <property type="entry name" value="RmlC-like_jellyroll"/>
</dbReference>
<dbReference type="PRINTS" id="PR00034">
    <property type="entry name" value="HTHCRP"/>
</dbReference>
<dbReference type="AlphaFoldDB" id="A0A0L1JKE0"/>
<evidence type="ECO:0000256" key="2">
    <source>
        <dbReference type="ARBA" id="ARBA00023125"/>
    </source>
</evidence>
<dbReference type="InterPro" id="IPR012318">
    <property type="entry name" value="HTH_CRP"/>
</dbReference>
<dbReference type="GO" id="GO:0005829">
    <property type="term" value="C:cytosol"/>
    <property type="evidence" value="ECO:0007669"/>
    <property type="project" value="TreeGrafter"/>
</dbReference>
<evidence type="ECO:0000259" key="5">
    <source>
        <dbReference type="PROSITE" id="PS51063"/>
    </source>
</evidence>
<dbReference type="SUPFAM" id="SSF51206">
    <property type="entry name" value="cAMP-binding domain-like"/>
    <property type="match status" value="1"/>
</dbReference>
<evidence type="ECO:0000256" key="3">
    <source>
        <dbReference type="ARBA" id="ARBA00023163"/>
    </source>
</evidence>
<evidence type="ECO:0000259" key="4">
    <source>
        <dbReference type="PROSITE" id="PS50042"/>
    </source>
</evidence>
<accession>A0A0L1JKE0</accession>
<dbReference type="InterPro" id="IPR018490">
    <property type="entry name" value="cNMP-bd_dom_sf"/>
</dbReference>
<keyword evidence="2" id="KW-0238">DNA-binding</keyword>